<dbReference type="AlphaFoldDB" id="A0A8B8AMS7"/>
<comment type="subcellular location">
    <subcellularLocation>
        <location evidence="3">Cytoplasm</location>
    </subcellularLocation>
    <subcellularLocation>
        <location evidence="2">Nucleus</location>
    </subcellularLocation>
</comment>
<evidence type="ECO:0000256" key="11">
    <source>
        <dbReference type="ARBA" id="ARBA00022777"/>
    </source>
</evidence>
<evidence type="ECO:0000313" key="20">
    <source>
        <dbReference type="RefSeq" id="XP_022292377.1"/>
    </source>
</evidence>
<comment type="catalytic activity">
    <reaction evidence="14">
        <text>L-threonyl-[protein] + ATP = O-phospho-L-threonyl-[protein] + ADP + H(+)</text>
        <dbReference type="Rhea" id="RHEA:46608"/>
        <dbReference type="Rhea" id="RHEA-COMP:11060"/>
        <dbReference type="Rhea" id="RHEA-COMP:11605"/>
        <dbReference type="ChEBI" id="CHEBI:15378"/>
        <dbReference type="ChEBI" id="CHEBI:30013"/>
        <dbReference type="ChEBI" id="CHEBI:30616"/>
        <dbReference type="ChEBI" id="CHEBI:61977"/>
        <dbReference type="ChEBI" id="CHEBI:456216"/>
        <dbReference type="EC" id="2.7.11.1"/>
    </reaction>
</comment>
<dbReference type="InterPro" id="IPR024236">
    <property type="entry name" value="Ser/Thr_kinase_40"/>
</dbReference>
<dbReference type="GO" id="GO:0005524">
    <property type="term" value="F:ATP binding"/>
    <property type="evidence" value="ECO:0007669"/>
    <property type="project" value="UniProtKB-KW"/>
</dbReference>
<evidence type="ECO:0000256" key="9">
    <source>
        <dbReference type="ARBA" id="ARBA00022679"/>
    </source>
</evidence>
<evidence type="ECO:0000256" key="4">
    <source>
        <dbReference type="ARBA" id="ARBA00006692"/>
    </source>
</evidence>
<sequence length="851" mass="94062">MKRSDARAQLTDAKESNSLDPQRQSSSSSSSSSSSTFSSQTQSQTGLQITEQTPDQPEVKSSNVGGSTSQTSARSQVELRETAGSSELARRTEKRKHEELEEEEEAKYRNKKPTPRSSQDLNNPVSSSRKSGSQNHGGRGDADAKVPQLHSSVVHASKNPFVFSSHVVVPDAQKGKKSAQSYLQTAAQSVVPAEPRRQAKSATTTLLQSSNQNHGLGRTGTMASAASVASPGVSSNSARYQRELEMRLTQRAASSSRAQTRTRVERALPTRSSMQETTSVLSRHGFLLNQQQRERVHPSSRNIRGQLTRTLSGEQVRGLIPSESVRSAYSQQRLLLSNPEASPLLSHSPVANCSSTLLQLPSDGLFPLYPLGQPDELSSAISQFTQDNAYTYQPFLSTAESGSSQDMYPASIPRHRKSSRSSGESSSDIVVPPSSVGIKRAGPYLLGPRLGSSPVRSIVQCLARKEKTDDFYTLKILTLEKPRRETQDGKQGKMLLHTEYSLLSLLKDQEGVVHHHGLFKDEAWEERDTLDQWGHVEFTGQKKTRLCLVLDCLTPHDFSSKNADLINLQHYVIKEKKLSEKEAIVIFYDIVRIVESLHKKNIVHRDLKLGNMMLNKRSRRITITNFCLGKHLVSEKDYLKDQRGSPAYISPDVLSAKPYLGKPSDMWALGVVLFTMLYGQFPFYDVVPQKLFSKIKAAEYTIPQDERVSNDTINIIRKLLVLNPENRYTASQVLVALTGIIDKWKAMSAESGPLQVVPEVNIDNLDPKCGDPSPPPQSEDVAFNNKAEAMALSHEAPSMDGQEVDKQCKVVGGGRRRSSVHPPVQRINYDAVPLTTAEVEAHQQIFGQSRS</sequence>
<evidence type="ECO:0000256" key="16">
    <source>
        <dbReference type="SAM" id="MobiDB-lite"/>
    </source>
</evidence>
<dbReference type="SMART" id="SM00220">
    <property type="entry name" value="S_TKc"/>
    <property type="match status" value="1"/>
</dbReference>
<accession>A0A8B8AMS7</accession>
<name>A0A8B8AMS7_CRAVI</name>
<evidence type="ECO:0000256" key="8">
    <source>
        <dbReference type="ARBA" id="ARBA00022527"/>
    </source>
</evidence>
<dbReference type="PROSITE" id="PS00108">
    <property type="entry name" value="PROTEIN_KINASE_ST"/>
    <property type="match status" value="1"/>
</dbReference>
<gene>
    <name evidence="19 20" type="primary">LOC111103400</name>
</gene>
<feature type="compositionally biased region" description="Low complexity" evidence="16">
    <location>
        <begin position="223"/>
        <end position="237"/>
    </location>
</feature>
<dbReference type="EC" id="2.7.11.1" evidence="5"/>
<dbReference type="InterPro" id="IPR008271">
    <property type="entry name" value="Ser/Thr_kinase_AS"/>
</dbReference>
<keyword evidence="13" id="KW-0539">Nucleus</keyword>
<dbReference type="PROSITE" id="PS50011">
    <property type="entry name" value="PROTEIN_KINASE_DOM"/>
    <property type="match status" value="1"/>
</dbReference>
<dbReference type="KEGG" id="cvn:111103400"/>
<dbReference type="OrthoDB" id="410920at2759"/>
<evidence type="ECO:0000313" key="18">
    <source>
        <dbReference type="Proteomes" id="UP000694844"/>
    </source>
</evidence>
<dbReference type="InterPro" id="IPR011009">
    <property type="entry name" value="Kinase-like_dom_sf"/>
</dbReference>
<evidence type="ECO:0000256" key="1">
    <source>
        <dbReference type="ARBA" id="ARBA00003412"/>
    </source>
</evidence>
<keyword evidence="11" id="KW-0418">Kinase</keyword>
<dbReference type="GO" id="GO:0004674">
    <property type="term" value="F:protein serine/threonine kinase activity"/>
    <property type="evidence" value="ECO:0007669"/>
    <property type="project" value="UniProtKB-KW"/>
</dbReference>
<dbReference type="RefSeq" id="XP_022292376.1">
    <property type="nucleotide sequence ID" value="XM_022436668.1"/>
</dbReference>
<keyword evidence="12" id="KW-0067">ATP-binding</keyword>
<dbReference type="Gene3D" id="1.10.510.10">
    <property type="entry name" value="Transferase(Phosphotransferase) domain 1"/>
    <property type="match status" value="1"/>
</dbReference>
<feature type="compositionally biased region" description="Basic and acidic residues" evidence="16">
    <location>
        <begin position="88"/>
        <end position="99"/>
    </location>
</feature>
<evidence type="ECO:0000256" key="15">
    <source>
        <dbReference type="ARBA" id="ARBA00048679"/>
    </source>
</evidence>
<feature type="compositionally biased region" description="Polar residues" evidence="16">
    <location>
        <begin position="46"/>
        <end position="75"/>
    </location>
</feature>
<dbReference type="SUPFAM" id="SSF56112">
    <property type="entry name" value="Protein kinase-like (PK-like)"/>
    <property type="match status" value="1"/>
</dbReference>
<evidence type="ECO:0000256" key="5">
    <source>
        <dbReference type="ARBA" id="ARBA00012513"/>
    </source>
</evidence>
<feature type="compositionally biased region" description="Basic and acidic residues" evidence="16">
    <location>
        <begin position="1"/>
        <end position="17"/>
    </location>
</feature>
<dbReference type="GO" id="GO:0005634">
    <property type="term" value="C:nucleus"/>
    <property type="evidence" value="ECO:0007669"/>
    <property type="project" value="UniProtKB-SubCell"/>
</dbReference>
<feature type="region of interest" description="Disordered" evidence="16">
    <location>
        <begin position="400"/>
        <end position="432"/>
    </location>
</feature>
<keyword evidence="7" id="KW-0963">Cytoplasm</keyword>
<dbReference type="Pfam" id="PF00069">
    <property type="entry name" value="Pkinase"/>
    <property type="match status" value="1"/>
</dbReference>
<feature type="domain" description="Protein kinase" evidence="17">
    <location>
        <begin position="444"/>
        <end position="741"/>
    </location>
</feature>
<dbReference type="CDD" id="cd13974">
    <property type="entry name" value="STKc_SHIK"/>
    <property type="match status" value="1"/>
</dbReference>
<dbReference type="GeneID" id="111103400"/>
<evidence type="ECO:0000256" key="2">
    <source>
        <dbReference type="ARBA" id="ARBA00004123"/>
    </source>
</evidence>
<proteinExistence type="inferred from homology"/>
<evidence type="ECO:0000259" key="17">
    <source>
        <dbReference type="PROSITE" id="PS50011"/>
    </source>
</evidence>
<evidence type="ECO:0000256" key="10">
    <source>
        <dbReference type="ARBA" id="ARBA00022741"/>
    </source>
</evidence>
<organism evidence="18 19">
    <name type="scientific">Crassostrea virginica</name>
    <name type="common">Eastern oyster</name>
    <dbReference type="NCBI Taxonomy" id="6565"/>
    <lineage>
        <taxon>Eukaryota</taxon>
        <taxon>Metazoa</taxon>
        <taxon>Spiralia</taxon>
        <taxon>Lophotrochozoa</taxon>
        <taxon>Mollusca</taxon>
        <taxon>Bivalvia</taxon>
        <taxon>Autobranchia</taxon>
        <taxon>Pteriomorphia</taxon>
        <taxon>Ostreida</taxon>
        <taxon>Ostreoidea</taxon>
        <taxon>Ostreidae</taxon>
        <taxon>Crassostrea</taxon>
    </lineage>
</organism>
<dbReference type="PANTHER" id="PTHR22961:SF16">
    <property type="entry name" value="SERINE_THREONINE-PROTEIN KINASE 40"/>
    <property type="match status" value="1"/>
</dbReference>
<evidence type="ECO:0000256" key="12">
    <source>
        <dbReference type="ARBA" id="ARBA00022840"/>
    </source>
</evidence>
<reference evidence="19 20" key="1">
    <citation type="submission" date="2025-04" db="UniProtKB">
        <authorList>
            <consortium name="RefSeq"/>
        </authorList>
    </citation>
    <scope>IDENTIFICATION</scope>
    <source>
        <tissue evidence="19 20">Whole sample</tissue>
    </source>
</reference>
<dbReference type="InterPro" id="IPR024104">
    <property type="entry name" value="Tribbles/Ser_Thr_kinase_40"/>
</dbReference>
<evidence type="ECO:0000256" key="14">
    <source>
        <dbReference type="ARBA" id="ARBA00047899"/>
    </source>
</evidence>
<evidence type="ECO:0000256" key="3">
    <source>
        <dbReference type="ARBA" id="ARBA00004496"/>
    </source>
</evidence>
<evidence type="ECO:0000256" key="13">
    <source>
        <dbReference type="ARBA" id="ARBA00023242"/>
    </source>
</evidence>
<feature type="region of interest" description="Disordered" evidence="16">
    <location>
        <begin position="187"/>
        <end position="237"/>
    </location>
</feature>
<keyword evidence="18" id="KW-1185">Reference proteome</keyword>
<keyword evidence="9" id="KW-0808">Transferase</keyword>
<dbReference type="GO" id="GO:0005737">
    <property type="term" value="C:cytoplasm"/>
    <property type="evidence" value="ECO:0007669"/>
    <property type="project" value="UniProtKB-SubCell"/>
</dbReference>
<dbReference type="PANTHER" id="PTHR22961">
    <property type="entry name" value="SER/THR PROTEIN KINASE-TRB"/>
    <property type="match status" value="1"/>
</dbReference>
<feature type="compositionally biased region" description="Low complexity" evidence="16">
    <location>
        <begin position="420"/>
        <end position="432"/>
    </location>
</feature>
<dbReference type="Proteomes" id="UP000694844">
    <property type="component" value="Chromosome 7"/>
</dbReference>
<dbReference type="RefSeq" id="XP_022292377.1">
    <property type="nucleotide sequence ID" value="XM_022436669.1"/>
</dbReference>
<comment type="function">
    <text evidence="1">May be a negative regulator of NF-kappa-B and p53-mediated gene transcription.</text>
</comment>
<feature type="region of interest" description="Disordered" evidence="16">
    <location>
        <begin position="1"/>
        <end position="145"/>
    </location>
</feature>
<feature type="region of interest" description="Disordered" evidence="16">
    <location>
        <begin position="249"/>
        <end position="277"/>
    </location>
</feature>
<comment type="catalytic activity">
    <reaction evidence="15">
        <text>L-seryl-[protein] + ATP = O-phospho-L-seryl-[protein] + ADP + H(+)</text>
        <dbReference type="Rhea" id="RHEA:17989"/>
        <dbReference type="Rhea" id="RHEA-COMP:9863"/>
        <dbReference type="Rhea" id="RHEA-COMP:11604"/>
        <dbReference type="ChEBI" id="CHEBI:15378"/>
        <dbReference type="ChEBI" id="CHEBI:29999"/>
        <dbReference type="ChEBI" id="CHEBI:30616"/>
        <dbReference type="ChEBI" id="CHEBI:83421"/>
        <dbReference type="ChEBI" id="CHEBI:456216"/>
        <dbReference type="EC" id="2.7.11.1"/>
    </reaction>
</comment>
<protein>
    <recommendedName>
        <fullName evidence="6">Serine/threonine-protein kinase 40</fullName>
        <ecNumber evidence="5">2.7.11.1</ecNumber>
    </recommendedName>
</protein>
<evidence type="ECO:0000256" key="6">
    <source>
        <dbReference type="ARBA" id="ARBA00016813"/>
    </source>
</evidence>
<feature type="compositionally biased region" description="Polar residues" evidence="16">
    <location>
        <begin position="251"/>
        <end position="261"/>
    </location>
</feature>
<keyword evidence="8" id="KW-0723">Serine/threonine-protein kinase</keyword>
<feature type="compositionally biased region" description="Low complexity" evidence="16">
    <location>
        <begin position="24"/>
        <end position="45"/>
    </location>
</feature>
<comment type="similarity">
    <text evidence="4">Belongs to the protein kinase superfamily. CAMK Ser/Thr protein kinase family.</text>
</comment>
<evidence type="ECO:0000313" key="19">
    <source>
        <dbReference type="RefSeq" id="XP_022292376.1"/>
    </source>
</evidence>
<evidence type="ECO:0000256" key="7">
    <source>
        <dbReference type="ARBA" id="ARBA00022490"/>
    </source>
</evidence>
<dbReference type="InterPro" id="IPR000719">
    <property type="entry name" value="Prot_kinase_dom"/>
</dbReference>
<feature type="compositionally biased region" description="Polar residues" evidence="16">
    <location>
        <begin position="200"/>
        <end position="214"/>
    </location>
</feature>
<keyword evidence="10" id="KW-0547">Nucleotide-binding</keyword>
<feature type="compositionally biased region" description="Polar residues" evidence="16">
    <location>
        <begin position="115"/>
        <end position="136"/>
    </location>
</feature>